<dbReference type="HOGENOM" id="CLU_032903_0_1_7"/>
<feature type="domain" description="Cas12f1-like TNB" evidence="8">
    <location>
        <begin position="290"/>
        <end position="354"/>
    </location>
</feature>
<evidence type="ECO:0000256" key="5">
    <source>
        <dbReference type="ARBA" id="ARBA00023125"/>
    </source>
</evidence>
<comment type="similarity">
    <text evidence="1">In the C-terminal section; belongs to the transposase 35 family.</text>
</comment>
<dbReference type="InterPro" id="IPR001959">
    <property type="entry name" value="Transposase"/>
</dbReference>
<keyword evidence="11" id="KW-1185">Reference proteome</keyword>
<dbReference type="GO" id="GO:0032196">
    <property type="term" value="P:transposition"/>
    <property type="evidence" value="ECO:0007669"/>
    <property type="project" value="UniProtKB-KW"/>
</dbReference>
<keyword evidence="2" id="KW-0815">Transposition</keyword>
<dbReference type="InterPro" id="IPR010095">
    <property type="entry name" value="Cas12f1-like_TNB"/>
</dbReference>
<organism evidence="10 11">
    <name type="scientific">Candidatus Entotheonella gemina</name>
    <dbReference type="NCBI Taxonomy" id="1429439"/>
    <lineage>
        <taxon>Bacteria</taxon>
        <taxon>Pseudomonadati</taxon>
        <taxon>Nitrospinota/Tectimicrobiota group</taxon>
        <taxon>Candidatus Tectimicrobiota</taxon>
        <taxon>Candidatus Entotheonellia</taxon>
        <taxon>Candidatus Entotheonellales</taxon>
        <taxon>Candidatus Entotheonellaceae</taxon>
        <taxon>Candidatus Entotheonella</taxon>
    </lineage>
</organism>
<evidence type="ECO:0000313" key="10">
    <source>
        <dbReference type="EMBL" id="ETX08954.1"/>
    </source>
</evidence>
<sequence>MQKKTLRYRLYPTGNQTQALDHQLGEACRLYNAALQERRDAYQYAGISLSYYDQANQLKEIRALNGCDLANFSCSQDVLRRVDKTFKAFFARVQRGETPGYPRFKSRFRYDSITFPSYGDGARLRPNGKLYIQGVGEIKVKLHRPIACRIKTVTVKREAGRWSACFSVETAGAPDTRMYEDIGIDMGLESFAVLSDGTVIDNPRWYRQAHAKLRVAQRRVARRKRGSKGRRKAVELLQRAHEQVRNTRRDFHHKVARELVERYSVIFVENLNIKGLARGRLAKSVTDAGWGGFLQILRDKAAEAGCVVWSVNPCGTSQTCTCGAPVPKTLSQRWHKCLACGLSLARDHVSALLIQGLGRSLVS</sequence>
<keyword evidence="4" id="KW-0862">Zinc</keyword>
<dbReference type="EMBL" id="AZHX01000089">
    <property type="protein sequence ID" value="ETX08954.1"/>
    <property type="molecule type" value="Genomic_DNA"/>
</dbReference>
<evidence type="ECO:0000256" key="3">
    <source>
        <dbReference type="ARBA" id="ARBA00022723"/>
    </source>
</evidence>
<dbReference type="Proteomes" id="UP000019140">
    <property type="component" value="Unassembled WGS sequence"/>
</dbReference>
<evidence type="ECO:0000256" key="6">
    <source>
        <dbReference type="ARBA" id="ARBA00023172"/>
    </source>
</evidence>
<protein>
    <recommendedName>
        <fullName evidence="12">Transposase</fullName>
    </recommendedName>
</protein>
<name>W4MF29_9BACT</name>
<dbReference type="Pfam" id="PF12323">
    <property type="entry name" value="HTH_OrfB_IS605"/>
    <property type="match status" value="1"/>
</dbReference>
<proteinExistence type="inferred from homology"/>
<keyword evidence="3" id="KW-0479">Metal-binding</keyword>
<comment type="caution">
    <text evidence="10">The sequence shown here is derived from an EMBL/GenBank/DDBJ whole genome shotgun (WGS) entry which is preliminary data.</text>
</comment>
<feature type="domain" description="Transposase putative helix-turn-helix" evidence="9">
    <location>
        <begin position="1"/>
        <end position="43"/>
    </location>
</feature>
<evidence type="ECO:0008006" key="12">
    <source>
        <dbReference type="Google" id="ProtNLM"/>
    </source>
</evidence>
<dbReference type="InterPro" id="IPR021027">
    <property type="entry name" value="Transposase_put_HTH"/>
</dbReference>
<evidence type="ECO:0000259" key="9">
    <source>
        <dbReference type="Pfam" id="PF12323"/>
    </source>
</evidence>
<dbReference type="AlphaFoldDB" id="W4MF29"/>
<evidence type="ECO:0000313" key="11">
    <source>
        <dbReference type="Proteomes" id="UP000019140"/>
    </source>
</evidence>
<evidence type="ECO:0000259" key="7">
    <source>
        <dbReference type="Pfam" id="PF01385"/>
    </source>
</evidence>
<evidence type="ECO:0000259" key="8">
    <source>
        <dbReference type="Pfam" id="PF07282"/>
    </source>
</evidence>
<gene>
    <name evidence="10" type="ORF">ETSY2_02285</name>
</gene>
<dbReference type="GO" id="GO:0003677">
    <property type="term" value="F:DNA binding"/>
    <property type="evidence" value="ECO:0007669"/>
    <property type="project" value="UniProtKB-KW"/>
</dbReference>
<dbReference type="GO" id="GO:0006310">
    <property type="term" value="P:DNA recombination"/>
    <property type="evidence" value="ECO:0007669"/>
    <property type="project" value="UniProtKB-KW"/>
</dbReference>
<dbReference type="Pfam" id="PF07282">
    <property type="entry name" value="Cas12f1-like_TNB"/>
    <property type="match status" value="1"/>
</dbReference>
<dbReference type="NCBIfam" id="TIGR01766">
    <property type="entry name" value="IS200/IS605 family accessory protein TnpB-like domain"/>
    <property type="match status" value="1"/>
</dbReference>
<evidence type="ECO:0000256" key="1">
    <source>
        <dbReference type="ARBA" id="ARBA00008761"/>
    </source>
</evidence>
<evidence type="ECO:0000256" key="2">
    <source>
        <dbReference type="ARBA" id="ARBA00022578"/>
    </source>
</evidence>
<dbReference type="Pfam" id="PF01385">
    <property type="entry name" value="OrfB_IS605"/>
    <property type="match status" value="1"/>
</dbReference>
<dbReference type="NCBIfam" id="NF040570">
    <property type="entry name" value="guided_TnpB"/>
    <property type="match status" value="1"/>
</dbReference>
<keyword evidence="5" id="KW-0238">DNA-binding</keyword>
<accession>W4MF29</accession>
<evidence type="ECO:0000256" key="4">
    <source>
        <dbReference type="ARBA" id="ARBA00022833"/>
    </source>
</evidence>
<dbReference type="GO" id="GO:0046872">
    <property type="term" value="F:metal ion binding"/>
    <property type="evidence" value="ECO:0007669"/>
    <property type="project" value="UniProtKB-KW"/>
</dbReference>
<reference evidence="10 11" key="1">
    <citation type="journal article" date="2014" name="Nature">
        <title>An environmental bacterial taxon with a large and distinct metabolic repertoire.</title>
        <authorList>
            <person name="Wilson M.C."/>
            <person name="Mori T."/>
            <person name="Ruckert C."/>
            <person name="Uria A.R."/>
            <person name="Helf M.J."/>
            <person name="Takada K."/>
            <person name="Gernert C."/>
            <person name="Steffens U.A."/>
            <person name="Heycke N."/>
            <person name="Schmitt S."/>
            <person name="Rinke C."/>
            <person name="Helfrich E.J."/>
            <person name="Brachmann A.O."/>
            <person name="Gurgui C."/>
            <person name="Wakimoto T."/>
            <person name="Kracht M."/>
            <person name="Crusemann M."/>
            <person name="Hentschel U."/>
            <person name="Abe I."/>
            <person name="Matsunaga S."/>
            <person name="Kalinowski J."/>
            <person name="Takeyama H."/>
            <person name="Piel J."/>
        </authorList>
    </citation>
    <scope>NUCLEOTIDE SEQUENCE [LARGE SCALE GENOMIC DNA]</scope>
    <source>
        <strain evidence="11">TSY2</strain>
    </source>
</reference>
<feature type="domain" description="Probable transposase IS891/IS1136/IS1341" evidence="7">
    <location>
        <begin position="173"/>
        <end position="278"/>
    </location>
</feature>
<keyword evidence="6" id="KW-0233">DNA recombination</keyword>